<accession>A0ABS8ZKI4</accession>
<evidence type="ECO:0000313" key="2">
    <source>
        <dbReference type="Proteomes" id="UP001521150"/>
    </source>
</evidence>
<comment type="caution">
    <text evidence="1">The sequence shown here is derived from an EMBL/GenBank/DDBJ whole genome shotgun (WGS) entry which is preliminary data.</text>
</comment>
<dbReference type="EMBL" id="JAJVCN010000003">
    <property type="protein sequence ID" value="MCE7007633.1"/>
    <property type="molecule type" value="Genomic_DNA"/>
</dbReference>
<protein>
    <submittedName>
        <fullName evidence="1">Uncharacterized protein</fullName>
    </submittedName>
</protein>
<sequence>MPDAAPVTSATSPVNSAGAPASLSLACSSSQYSTSNRSRSGSAWYVPIRSASSMIRIVCR</sequence>
<organism evidence="1 2">
    <name type="scientific">Kibdelosporangium philippinense</name>
    <dbReference type="NCBI Taxonomy" id="211113"/>
    <lineage>
        <taxon>Bacteria</taxon>
        <taxon>Bacillati</taxon>
        <taxon>Actinomycetota</taxon>
        <taxon>Actinomycetes</taxon>
        <taxon>Pseudonocardiales</taxon>
        <taxon>Pseudonocardiaceae</taxon>
        <taxon>Kibdelosporangium</taxon>
    </lineage>
</organism>
<proteinExistence type="predicted"/>
<keyword evidence="2" id="KW-1185">Reference proteome</keyword>
<evidence type="ECO:0000313" key="1">
    <source>
        <dbReference type="EMBL" id="MCE7007633.1"/>
    </source>
</evidence>
<dbReference type="RefSeq" id="WP_233729217.1">
    <property type="nucleotide sequence ID" value="NZ_JAJVCN010000003.1"/>
</dbReference>
<dbReference type="Proteomes" id="UP001521150">
    <property type="component" value="Unassembled WGS sequence"/>
</dbReference>
<gene>
    <name evidence="1" type="ORF">LWC34_33140</name>
</gene>
<reference evidence="1 2" key="1">
    <citation type="submission" date="2021-12" db="EMBL/GenBank/DDBJ databases">
        <title>Genome sequence of Kibdelosporangium philippinense ATCC 49844.</title>
        <authorList>
            <person name="Fedorov E.A."/>
            <person name="Omeragic M."/>
            <person name="Shalygina K.F."/>
            <person name="Maclea K.S."/>
        </authorList>
    </citation>
    <scope>NUCLEOTIDE SEQUENCE [LARGE SCALE GENOMIC DNA]</scope>
    <source>
        <strain evidence="1 2">ATCC 49844</strain>
    </source>
</reference>
<name>A0ABS8ZKI4_9PSEU</name>